<evidence type="ECO:0000256" key="11">
    <source>
        <dbReference type="RuleBase" id="RU361242"/>
    </source>
</evidence>
<dbReference type="InterPro" id="IPR029044">
    <property type="entry name" value="Nucleotide-diphossugar_trans"/>
</dbReference>
<keyword evidence="8" id="KW-0472">Membrane</keyword>
<dbReference type="STRING" id="568069.A0A1J1HG73"/>
<keyword evidence="11" id="KW-0328">Glycosyltransferase</keyword>
<dbReference type="Gene3D" id="2.80.10.50">
    <property type="match status" value="1"/>
</dbReference>
<dbReference type="EC" id="2.4.1.-" evidence="11"/>
<accession>A0A1J1HG73</accession>
<dbReference type="PANTHER" id="PTHR11675:SF134">
    <property type="entry name" value="N-ACETYLGALACTOSAMINYLTRANSFERASE 4-RELATED"/>
    <property type="match status" value="1"/>
</dbReference>
<evidence type="ECO:0000259" key="12">
    <source>
        <dbReference type="SMART" id="SM00458"/>
    </source>
</evidence>
<dbReference type="GO" id="GO:0000139">
    <property type="term" value="C:Golgi membrane"/>
    <property type="evidence" value="ECO:0007669"/>
    <property type="project" value="UniProtKB-SubCell"/>
</dbReference>
<dbReference type="PROSITE" id="PS50231">
    <property type="entry name" value="RICIN_B_LECTIN"/>
    <property type="match status" value="1"/>
</dbReference>
<gene>
    <name evidence="13" type="ORF">CLUMA_CG000813</name>
</gene>
<dbReference type="GO" id="GO:0004653">
    <property type="term" value="F:polypeptide N-acetylgalactosaminyltransferase activity"/>
    <property type="evidence" value="ECO:0007669"/>
    <property type="project" value="TreeGrafter"/>
</dbReference>
<evidence type="ECO:0000256" key="2">
    <source>
        <dbReference type="ARBA" id="ARBA00005680"/>
    </source>
</evidence>
<dbReference type="CDD" id="cd02510">
    <property type="entry name" value="pp-GalNAc-T"/>
    <property type="match status" value="1"/>
</dbReference>
<keyword evidence="7 11" id="KW-0333">Golgi apparatus</keyword>
<dbReference type="Pfam" id="PF00535">
    <property type="entry name" value="Glycos_transf_2"/>
    <property type="match status" value="1"/>
</dbReference>
<dbReference type="SMART" id="SM00458">
    <property type="entry name" value="RICIN"/>
    <property type="match status" value="1"/>
</dbReference>
<dbReference type="OrthoDB" id="6159198at2759"/>
<keyword evidence="6" id="KW-1133">Transmembrane helix</keyword>
<dbReference type="Proteomes" id="UP000183832">
    <property type="component" value="Unassembled WGS sequence"/>
</dbReference>
<organism evidence="13 14">
    <name type="scientific">Clunio marinus</name>
    <dbReference type="NCBI Taxonomy" id="568069"/>
    <lineage>
        <taxon>Eukaryota</taxon>
        <taxon>Metazoa</taxon>
        <taxon>Ecdysozoa</taxon>
        <taxon>Arthropoda</taxon>
        <taxon>Hexapoda</taxon>
        <taxon>Insecta</taxon>
        <taxon>Pterygota</taxon>
        <taxon>Neoptera</taxon>
        <taxon>Endopterygota</taxon>
        <taxon>Diptera</taxon>
        <taxon>Nematocera</taxon>
        <taxon>Chironomoidea</taxon>
        <taxon>Chironomidae</taxon>
        <taxon>Clunio</taxon>
    </lineage>
</organism>
<evidence type="ECO:0000256" key="1">
    <source>
        <dbReference type="ARBA" id="ARBA00004323"/>
    </source>
</evidence>
<keyword evidence="4 11" id="KW-0430">Lectin</keyword>
<dbReference type="EMBL" id="CVRI01000002">
    <property type="protein sequence ID" value="CRK87000.1"/>
    <property type="molecule type" value="Genomic_DNA"/>
</dbReference>
<keyword evidence="14" id="KW-1185">Reference proteome</keyword>
<evidence type="ECO:0000256" key="5">
    <source>
        <dbReference type="ARBA" id="ARBA00022968"/>
    </source>
</evidence>
<reference evidence="13 14" key="1">
    <citation type="submission" date="2015-04" db="EMBL/GenBank/DDBJ databases">
        <authorList>
            <person name="Syromyatnikov M.Y."/>
            <person name="Popov V.N."/>
        </authorList>
    </citation>
    <scope>NUCLEOTIDE SEQUENCE [LARGE SCALE GENOMIC DNA]</scope>
</reference>
<keyword evidence="11" id="KW-0464">Manganese</keyword>
<keyword evidence="3" id="KW-0812">Transmembrane</keyword>
<evidence type="ECO:0000256" key="7">
    <source>
        <dbReference type="ARBA" id="ARBA00023034"/>
    </source>
</evidence>
<dbReference type="Gene3D" id="3.90.550.10">
    <property type="entry name" value="Spore Coat Polysaccharide Biosynthesis Protein SpsA, Chain A"/>
    <property type="match status" value="1"/>
</dbReference>
<keyword evidence="5" id="KW-0735">Signal-anchor</keyword>
<evidence type="ECO:0000256" key="3">
    <source>
        <dbReference type="ARBA" id="ARBA00022692"/>
    </source>
</evidence>
<evidence type="ECO:0000256" key="4">
    <source>
        <dbReference type="ARBA" id="ARBA00022734"/>
    </source>
</evidence>
<evidence type="ECO:0000256" key="6">
    <source>
        <dbReference type="ARBA" id="ARBA00022989"/>
    </source>
</evidence>
<dbReference type="AlphaFoldDB" id="A0A1J1HG73"/>
<dbReference type="SUPFAM" id="SSF53448">
    <property type="entry name" value="Nucleotide-diphospho-sugar transferases"/>
    <property type="match status" value="1"/>
</dbReference>
<sequence>MNSKLVTDQSGNRRIDWHDYNFINYEKTRVGPGEMSPYILNDTKEIEESQKLISLEGVSVLKEKVAQIIPRLSSLNNNYICSCLDKKYLKNLPTVSVIVIFYNEPLSILLRCVSSIFYRSPRNLLHEIILVNDNSTKDELYKTLSSYVEQNFDGRVKVYNNPTRLGLIATRMEGAKLATGEVILFLDSHMEVTTNWLPPLLDPIVINRRTATVPTIDSINHENFKYEPLADNWNGGDLKNLSNYDLKIEIRDSTGFDWNLRYHYYVFNEEEYSVPGVNHLLSAMTGGAYAINREYFFELGGYDTGMFLYNGENYELSFKLQLCGGSLLKVPCSHVGHVSKIKVPYSRQMNGINHEMRNLRRVVEVWFDEYKFLFYRDHPERYQIDFGDISEQVSLRKSLNCKSFKYYLEVIAPFILDWFPIEKKPHFASGAIQSMANKNFCATEIDDKLNLVECSENLTNPSSNQYFLLTWKRTLEPNNEYDLCLSLSQFTQCTHRQGDQLFRYLLDTQQIKNPNSDKCLMANFDLNIITLEKCNSTEVTQKWDFGYKNTTALRDWHNVGIKLLTNE</sequence>
<feature type="domain" description="Ricin B lectin" evidence="12">
    <location>
        <begin position="429"/>
        <end position="546"/>
    </location>
</feature>
<dbReference type="Pfam" id="PF00652">
    <property type="entry name" value="Ricin_B_lectin"/>
    <property type="match status" value="1"/>
</dbReference>
<evidence type="ECO:0000256" key="9">
    <source>
        <dbReference type="ARBA" id="ARBA00023157"/>
    </source>
</evidence>
<keyword evidence="10" id="KW-0325">Glycoprotein</keyword>
<keyword evidence="9 11" id="KW-1015">Disulfide bond</keyword>
<dbReference type="InterPro" id="IPR000772">
    <property type="entry name" value="Ricin_B_lectin"/>
</dbReference>
<dbReference type="UniPathway" id="UPA00378"/>
<evidence type="ECO:0000313" key="13">
    <source>
        <dbReference type="EMBL" id="CRK87000.1"/>
    </source>
</evidence>
<evidence type="ECO:0000256" key="10">
    <source>
        <dbReference type="ARBA" id="ARBA00023180"/>
    </source>
</evidence>
<proteinExistence type="inferred from homology"/>
<comment type="similarity">
    <text evidence="2 11">Belongs to the glycosyltransferase 2 family. GalNAc-T subfamily.</text>
</comment>
<protein>
    <recommendedName>
        <fullName evidence="11">Polypeptide N-acetylgalactosaminyltransferase</fullName>
        <ecNumber evidence="11">2.4.1.-</ecNumber>
    </recommendedName>
    <alternativeName>
        <fullName evidence="11">Protein-UDP acetylgalactosaminyltransferase</fullName>
    </alternativeName>
</protein>
<dbReference type="PANTHER" id="PTHR11675">
    <property type="entry name" value="N-ACETYLGALACTOSAMINYLTRANSFERASE"/>
    <property type="match status" value="1"/>
</dbReference>
<dbReference type="InterPro" id="IPR035992">
    <property type="entry name" value="Ricin_B-like_lectins"/>
</dbReference>
<dbReference type="InterPro" id="IPR001173">
    <property type="entry name" value="Glyco_trans_2-like"/>
</dbReference>
<comment type="cofactor">
    <cofactor evidence="11">
        <name>Mn(2+)</name>
        <dbReference type="ChEBI" id="CHEBI:29035"/>
    </cofactor>
</comment>
<dbReference type="GO" id="GO:0006493">
    <property type="term" value="P:protein O-linked glycosylation"/>
    <property type="evidence" value="ECO:0007669"/>
    <property type="project" value="TreeGrafter"/>
</dbReference>
<name>A0A1J1HG73_9DIPT</name>
<dbReference type="SUPFAM" id="SSF50370">
    <property type="entry name" value="Ricin B-like lectins"/>
    <property type="match status" value="1"/>
</dbReference>
<dbReference type="InterPro" id="IPR045885">
    <property type="entry name" value="GalNAc-T"/>
</dbReference>
<evidence type="ECO:0000256" key="8">
    <source>
        <dbReference type="ARBA" id="ARBA00023136"/>
    </source>
</evidence>
<comment type="pathway">
    <text evidence="11">Protein modification; protein glycosylation.</text>
</comment>
<evidence type="ECO:0000313" key="14">
    <source>
        <dbReference type="Proteomes" id="UP000183832"/>
    </source>
</evidence>
<dbReference type="GO" id="GO:0030246">
    <property type="term" value="F:carbohydrate binding"/>
    <property type="evidence" value="ECO:0007669"/>
    <property type="project" value="UniProtKB-KW"/>
</dbReference>
<comment type="subcellular location">
    <subcellularLocation>
        <location evidence="1 11">Golgi apparatus membrane</location>
        <topology evidence="1 11">Single-pass type II membrane protein</topology>
    </subcellularLocation>
</comment>
<keyword evidence="11" id="KW-0808">Transferase</keyword>